<evidence type="ECO:0008006" key="3">
    <source>
        <dbReference type="Google" id="ProtNLM"/>
    </source>
</evidence>
<dbReference type="PROSITE" id="PS51257">
    <property type="entry name" value="PROKAR_LIPOPROTEIN"/>
    <property type="match status" value="1"/>
</dbReference>
<dbReference type="SUPFAM" id="SSF55486">
    <property type="entry name" value="Metalloproteases ('zincins'), catalytic domain"/>
    <property type="match status" value="1"/>
</dbReference>
<evidence type="ECO:0000313" key="1">
    <source>
        <dbReference type="EMBL" id="GAA4111467.1"/>
    </source>
</evidence>
<dbReference type="Pfam" id="PF12388">
    <property type="entry name" value="Peptidase_M57"/>
    <property type="match status" value="1"/>
</dbReference>
<dbReference type="EMBL" id="BAABCW010000002">
    <property type="protein sequence ID" value="GAA4111467.1"/>
    <property type="molecule type" value="Genomic_DNA"/>
</dbReference>
<keyword evidence="2" id="KW-1185">Reference proteome</keyword>
<evidence type="ECO:0000313" key="2">
    <source>
        <dbReference type="Proteomes" id="UP001500459"/>
    </source>
</evidence>
<dbReference type="InterPro" id="IPR024653">
    <property type="entry name" value="Peptidase_M10/M27/M57"/>
</dbReference>
<comment type="caution">
    <text evidence="1">The sequence shown here is derived from an EMBL/GenBank/DDBJ whole genome shotgun (WGS) entry which is preliminary data.</text>
</comment>
<gene>
    <name evidence="1" type="ORF">GCM10022393_09190</name>
</gene>
<name>A0ABP7XCF7_9FLAO</name>
<dbReference type="Gene3D" id="3.40.390.10">
    <property type="entry name" value="Collagenase (Catalytic Domain)"/>
    <property type="match status" value="1"/>
</dbReference>
<sequence>MKKIQLLALCATVAGVLSSCQKEEITEEIVTETVPENLSNEHQTALIDAAVNPLNAEYTTLKSIDGSSIKGIKSGDIFLRLDKLSEYSLKSASGSEKQYRTTNLVNQNSTINVVGYTGSGYALTSVMQTGLQYAINNYNNENISLTFNLTFSSSTSGADIVIFNGGGTDAGAVAEFPSGGNPGFWIEVYGGMNSYNDQINEHLMTHEIGHAIGFRHTDYANRKCDGSNEGFTEYGALFIPGTPSVNQWGASGLDTDSIMISCFSGNEDGEFSYYDSVALEYLY</sequence>
<proteinExistence type="predicted"/>
<dbReference type="RefSeq" id="WP_344925166.1">
    <property type="nucleotide sequence ID" value="NZ_BAABCW010000002.1"/>
</dbReference>
<protein>
    <recommendedName>
        <fullName evidence="3">Dual-action HEIGH metallo-peptidase</fullName>
    </recommendedName>
</protein>
<dbReference type="InterPro" id="IPR024079">
    <property type="entry name" value="MetalloPept_cat_dom_sf"/>
</dbReference>
<organism evidence="1 2">
    <name type="scientific">Aquimarina addita</name>
    <dbReference type="NCBI Taxonomy" id="870485"/>
    <lineage>
        <taxon>Bacteria</taxon>
        <taxon>Pseudomonadati</taxon>
        <taxon>Bacteroidota</taxon>
        <taxon>Flavobacteriia</taxon>
        <taxon>Flavobacteriales</taxon>
        <taxon>Flavobacteriaceae</taxon>
        <taxon>Aquimarina</taxon>
    </lineage>
</organism>
<accession>A0ABP7XCF7</accession>
<reference evidence="2" key="1">
    <citation type="journal article" date="2019" name="Int. J. Syst. Evol. Microbiol.">
        <title>The Global Catalogue of Microorganisms (GCM) 10K type strain sequencing project: providing services to taxonomists for standard genome sequencing and annotation.</title>
        <authorList>
            <consortium name="The Broad Institute Genomics Platform"/>
            <consortium name="The Broad Institute Genome Sequencing Center for Infectious Disease"/>
            <person name="Wu L."/>
            <person name="Ma J."/>
        </authorList>
    </citation>
    <scope>NUCLEOTIDE SEQUENCE [LARGE SCALE GENOMIC DNA]</scope>
    <source>
        <strain evidence="2">JCM 17106</strain>
    </source>
</reference>
<dbReference type="Proteomes" id="UP001500459">
    <property type="component" value="Unassembled WGS sequence"/>
</dbReference>